<protein>
    <submittedName>
        <fullName evidence="2">Uncharacterized protein</fullName>
    </submittedName>
</protein>
<dbReference type="OrthoDB" id="2693345at2759"/>
<dbReference type="Proteomes" id="UP000054538">
    <property type="component" value="Unassembled WGS sequence"/>
</dbReference>
<proteinExistence type="predicted"/>
<evidence type="ECO:0000313" key="2">
    <source>
        <dbReference type="EMBL" id="KIK80412.1"/>
    </source>
</evidence>
<feature type="non-terminal residue" evidence="2">
    <location>
        <position position="1"/>
    </location>
</feature>
<dbReference type="InParanoid" id="A0A0D0CC86"/>
<gene>
    <name evidence="2" type="ORF">PAXRUDRAFT_70531</name>
</gene>
<feature type="compositionally biased region" description="Polar residues" evidence="1">
    <location>
        <begin position="1"/>
        <end position="12"/>
    </location>
</feature>
<evidence type="ECO:0000313" key="3">
    <source>
        <dbReference type="Proteomes" id="UP000054538"/>
    </source>
</evidence>
<keyword evidence="3" id="KW-1185">Reference proteome</keyword>
<dbReference type="EMBL" id="KN826027">
    <property type="protein sequence ID" value="KIK80412.1"/>
    <property type="molecule type" value="Genomic_DNA"/>
</dbReference>
<dbReference type="HOGENOM" id="CLU_196406_0_0_1"/>
<feature type="compositionally biased region" description="Basic and acidic residues" evidence="1">
    <location>
        <begin position="27"/>
        <end position="40"/>
    </location>
</feature>
<name>A0A0D0CC86_9AGAM</name>
<accession>A0A0D0CC86</accession>
<feature type="non-terminal residue" evidence="2">
    <location>
        <position position="80"/>
    </location>
</feature>
<evidence type="ECO:0000256" key="1">
    <source>
        <dbReference type="SAM" id="MobiDB-lite"/>
    </source>
</evidence>
<reference evidence="2 3" key="1">
    <citation type="submission" date="2014-04" db="EMBL/GenBank/DDBJ databases">
        <authorList>
            <consortium name="DOE Joint Genome Institute"/>
            <person name="Kuo A."/>
            <person name="Kohler A."/>
            <person name="Jargeat P."/>
            <person name="Nagy L.G."/>
            <person name="Floudas D."/>
            <person name="Copeland A."/>
            <person name="Barry K.W."/>
            <person name="Cichocki N."/>
            <person name="Veneault-Fourrey C."/>
            <person name="LaButti K."/>
            <person name="Lindquist E.A."/>
            <person name="Lipzen A."/>
            <person name="Lundell T."/>
            <person name="Morin E."/>
            <person name="Murat C."/>
            <person name="Sun H."/>
            <person name="Tunlid A."/>
            <person name="Henrissat B."/>
            <person name="Grigoriev I.V."/>
            <person name="Hibbett D.S."/>
            <person name="Martin F."/>
            <person name="Nordberg H.P."/>
            <person name="Cantor M.N."/>
            <person name="Hua S.X."/>
        </authorList>
    </citation>
    <scope>NUCLEOTIDE SEQUENCE [LARGE SCALE GENOMIC DNA]</scope>
    <source>
        <strain evidence="2 3">Ve08.2h10</strain>
    </source>
</reference>
<dbReference type="AlphaFoldDB" id="A0A0D0CC86"/>
<sequence length="80" mass="8719">HCTQEKNATQHPGNILKAATGKRRSKAEKAEDNKHLKDAQSAKAQATKDGVACLAMMELEAKSKEAKAQANRAKPVRPWP</sequence>
<organism evidence="2 3">
    <name type="scientific">Paxillus rubicundulus Ve08.2h10</name>
    <dbReference type="NCBI Taxonomy" id="930991"/>
    <lineage>
        <taxon>Eukaryota</taxon>
        <taxon>Fungi</taxon>
        <taxon>Dikarya</taxon>
        <taxon>Basidiomycota</taxon>
        <taxon>Agaricomycotina</taxon>
        <taxon>Agaricomycetes</taxon>
        <taxon>Agaricomycetidae</taxon>
        <taxon>Boletales</taxon>
        <taxon>Paxilineae</taxon>
        <taxon>Paxillaceae</taxon>
        <taxon>Paxillus</taxon>
    </lineage>
</organism>
<reference evidence="3" key="2">
    <citation type="submission" date="2015-01" db="EMBL/GenBank/DDBJ databases">
        <title>Evolutionary Origins and Diversification of the Mycorrhizal Mutualists.</title>
        <authorList>
            <consortium name="DOE Joint Genome Institute"/>
            <consortium name="Mycorrhizal Genomics Consortium"/>
            <person name="Kohler A."/>
            <person name="Kuo A."/>
            <person name="Nagy L.G."/>
            <person name="Floudas D."/>
            <person name="Copeland A."/>
            <person name="Barry K.W."/>
            <person name="Cichocki N."/>
            <person name="Veneault-Fourrey C."/>
            <person name="LaButti K."/>
            <person name="Lindquist E.A."/>
            <person name="Lipzen A."/>
            <person name="Lundell T."/>
            <person name="Morin E."/>
            <person name="Murat C."/>
            <person name="Riley R."/>
            <person name="Ohm R."/>
            <person name="Sun H."/>
            <person name="Tunlid A."/>
            <person name="Henrissat B."/>
            <person name="Grigoriev I.V."/>
            <person name="Hibbett D.S."/>
            <person name="Martin F."/>
        </authorList>
    </citation>
    <scope>NUCLEOTIDE SEQUENCE [LARGE SCALE GENOMIC DNA]</scope>
    <source>
        <strain evidence="3">Ve08.2h10</strain>
    </source>
</reference>
<feature type="region of interest" description="Disordered" evidence="1">
    <location>
        <begin position="1"/>
        <end position="47"/>
    </location>
</feature>